<dbReference type="SUPFAM" id="SSF55874">
    <property type="entry name" value="ATPase domain of HSP90 chaperone/DNA topoisomerase II/histidine kinase"/>
    <property type="match status" value="1"/>
</dbReference>
<dbReference type="InterPro" id="IPR050267">
    <property type="entry name" value="Anti-sigma-factor_SerPK"/>
</dbReference>
<dbReference type="GO" id="GO:0004674">
    <property type="term" value="F:protein serine/threonine kinase activity"/>
    <property type="evidence" value="ECO:0007669"/>
    <property type="project" value="UniProtKB-KW"/>
</dbReference>
<dbReference type="PANTHER" id="PTHR35526">
    <property type="entry name" value="ANTI-SIGMA-F FACTOR RSBW-RELATED"/>
    <property type="match status" value="1"/>
</dbReference>
<keyword evidence="4" id="KW-0067">ATP-binding</keyword>
<dbReference type="KEGG" id="sgf:HEP81_04706"/>
<dbReference type="InterPro" id="IPR036890">
    <property type="entry name" value="HATPase_C_sf"/>
</dbReference>
<reference evidence="4 5" key="1">
    <citation type="submission" date="2020-04" db="EMBL/GenBank/DDBJ databases">
        <title>Characterization and engineering of Streptomyces griseofuscus DSM40191 as a potential heterologous host for expression of BGCs.</title>
        <authorList>
            <person name="Gren T."/>
            <person name="Whitford C.M."/>
            <person name="Mohite O.S."/>
            <person name="Joergensen T.S."/>
            <person name="Nielsen J.B."/>
            <person name="Lee S.Y."/>
            <person name="Weber T."/>
        </authorList>
    </citation>
    <scope>NUCLEOTIDE SEQUENCE [LARGE SCALE GENOMIC DNA]</scope>
    <source>
        <strain evidence="4 5">DSM 40191</strain>
    </source>
</reference>
<dbReference type="Proteomes" id="UP000516422">
    <property type="component" value="Chromosome"/>
</dbReference>
<sequence length="185" mass="20204">MRTRRGARAGSYVDEAGRPVATETFDRVRASVADARSFAVDALAGWRIGDAADRVELVVSELATNAVLHARREAFRVTLRPLGDRVRVEVCDFSRDMPVLVSADADDVHGRGLALVEAFSWSWGADRLPWGKRVWAEVERETGDPCGAGPQSGDRPVWATRRSQTLYMAVVLVLMGTLAYGVMSG</sequence>
<name>A0A7H1Q3U8_9ACTN</name>
<protein>
    <submittedName>
        <fullName evidence="4">ATP-binding protein</fullName>
    </submittedName>
</protein>
<dbReference type="CDD" id="cd16936">
    <property type="entry name" value="HATPase_RsbW-like"/>
    <property type="match status" value="1"/>
</dbReference>
<keyword evidence="2" id="KW-0472">Membrane</keyword>
<dbReference type="RefSeq" id="WP_063755210.1">
    <property type="nucleotide sequence ID" value="NZ_JBFAEW010000017.1"/>
</dbReference>
<feature type="domain" description="Histidine kinase/HSP90-like ATPase" evidence="3">
    <location>
        <begin position="30"/>
        <end position="135"/>
    </location>
</feature>
<dbReference type="InterPro" id="IPR003594">
    <property type="entry name" value="HATPase_dom"/>
</dbReference>
<feature type="transmembrane region" description="Helical" evidence="2">
    <location>
        <begin position="165"/>
        <end position="183"/>
    </location>
</feature>
<evidence type="ECO:0000256" key="1">
    <source>
        <dbReference type="ARBA" id="ARBA00022527"/>
    </source>
</evidence>
<dbReference type="PANTHER" id="PTHR35526:SF3">
    <property type="entry name" value="ANTI-SIGMA-F FACTOR RSBW"/>
    <property type="match status" value="1"/>
</dbReference>
<gene>
    <name evidence="4" type="ORF">HEP81_04706</name>
</gene>
<evidence type="ECO:0000259" key="3">
    <source>
        <dbReference type="Pfam" id="PF13581"/>
    </source>
</evidence>
<organism evidence="4 5">
    <name type="scientific">Streptomyces griseofuscus</name>
    <dbReference type="NCBI Taxonomy" id="146922"/>
    <lineage>
        <taxon>Bacteria</taxon>
        <taxon>Bacillati</taxon>
        <taxon>Actinomycetota</taxon>
        <taxon>Actinomycetes</taxon>
        <taxon>Kitasatosporales</taxon>
        <taxon>Streptomycetaceae</taxon>
        <taxon>Streptomyces</taxon>
    </lineage>
</organism>
<evidence type="ECO:0000313" key="5">
    <source>
        <dbReference type="Proteomes" id="UP000516422"/>
    </source>
</evidence>
<keyword evidence="1" id="KW-0808">Transferase</keyword>
<accession>A0A7H1Q3U8</accession>
<keyword evidence="4" id="KW-0547">Nucleotide-binding</keyword>
<proteinExistence type="predicted"/>
<dbReference type="EMBL" id="CP051006">
    <property type="protein sequence ID" value="QNT94978.1"/>
    <property type="molecule type" value="Genomic_DNA"/>
</dbReference>
<evidence type="ECO:0000313" key="4">
    <source>
        <dbReference type="EMBL" id="QNT94978.1"/>
    </source>
</evidence>
<dbReference type="Pfam" id="PF13581">
    <property type="entry name" value="HATPase_c_2"/>
    <property type="match status" value="1"/>
</dbReference>
<evidence type="ECO:0000256" key="2">
    <source>
        <dbReference type="SAM" id="Phobius"/>
    </source>
</evidence>
<keyword evidence="2" id="KW-0812">Transmembrane</keyword>
<dbReference type="Gene3D" id="3.30.565.10">
    <property type="entry name" value="Histidine kinase-like ATPase, C-terminal domain"/>
    <property type="match status" value="1"/>
</dbReference>
<keyword evidence="2" id="KW-1133">Transmembrane helix</keyword>
<keyword evidence="1" id="KW-0723">Serine/threonine-protein kinase</keyword>
<dbReference type="GO" id="GO:0005524">
    <property type="term" value="F:ATP binding"/>
    <property type="evidence" value="ECO:0007669"/>
    <property type="project" value="UniProtKB-KW"/>
</dbReference>
<keyword evidence="1" id="KW-0418">Kinase</keyword>
<dbReference type="AlphaFoldDB" id="A0A7H1Q3U8"/>